<feature type="domain" description="3-hydroxyacyl-CoA dehydrogenase C-terminal" evidence="4">
    <location>
        <begin position="428"/>
        <end position="509"/>
    </location>
</feature>
<dbReference type="Gene3D" id="1.10.1040.10">
    <property type="entry name" value="N-(1-d-carboxylethyl)-l-norvaline Dehydrogenase, domain 2"/>
    <property type="match status" value="2"/>
</dbReference>
<keyword evidence="3 6" id="KW-0560">Oxidoreductase</keyword>
<dbReference type="InterPro" id="IPR006176">
    <property type="entry name" value="3-OHacyl-CoA_DH_NAD-bd"/>
</dbReference>
<dbReference type="RefSeq" id="WP_192758806.1">
    <property type="nucleotide sequence ID" value="NZ_JADBDZ010000001.1"/>
</dbReference>
<proteinExistence type="inferred from homology"/>
<evidence type="ECO:0000256" key="1">
    <source>
        <dbReference type="ARBA" id="ARBA00005086"/>
    </source>
</evidence>
<comment type="caution">
    <text evidence="6">The sequence shown here is derived from an EMBL/GenBank/DDBJ whole genome shotgun (WGS) entry which is preliminary data.</text>
</comment>
<dbReference type="InterPro" id="IPR006108">
    <property type="entry name" value="3HC_DH_C"/>
</dbReference>
<dbReference type="NCBIfam" id="NF006124">
    <property type="entry name" value="PRK08268.1"/>
    <property type="match status" value="1"/>
</dbReference>
<feature type="domain" description="3-hydroxyacyl-CoA dehydrogenase NAD binding" evidence="5">
    <location>
        <begin position="15"/>
        <end position="192"/>
    </location>
</feature>
<dbReference type="Pfam" id="PF02737">
    <property type="entry name" value="3HCDH_N"/>
    <property type="match status" value="1"/>
</dbReference>
<dbReference type="PANTHER" id="PTHR48075:SF5">
    <property type="entry name" value="3-HYDROXYBUTYRYL-COA DEHYDROGENASE"/>
    <property type="match status" value="1"/>
</dbReference>
<dbReference type="Proteomes" id="UP000627838">
    <property type="component" value="Unassembled WGS sequence"/>
</dbReference>
<protein>
    <submittedName>
        <fullName evidence="6">3-hydroxybutyryl-CoA dehydrogenase</fullName>
        <ecNumber evidence="6">1.1.1.157</ecNumber>
    </submittedName>
</protein>
<accession>A0ABR9JPM6</accession>
<evidence type="ECO:0000256" key="2">
    <source>
        <dbReference type="ARBA" id="ARBA00009463"/>
    </source>
</evidence>
<dbReference type="SUPFAM" id="SSF48179">
    <property type="entry name" value="6-phosphogluconate dehydrogenase C-terminal domain-like"/>
    <property type="match status" value="2"/>
</dbReference>
<evidence type="ECO:0000259" key="4">
    <source>
        <dbReference type="Pfam" id="PF00725"/>
    </source>
</evidence>
<keyword evidence="7" id="KW-1185">Reference proteome</keyword>
<evidence type="ECO:0000313" key="6">
    <source>
        <dbReference type="EMBL" id="MBE1532050.1"/>
    </source>
</evidence>
<dbReference type="InterPro" id="IPR013328">
    <property type="entry name" value="6PGD_dom2"/>
</dbReference>
<dbReference type="Pfam" id="PF00725">
    <property type="entry name" value="3HCDH"/>
    <property type="match status" value="2"/>
</dbReference>
<organism evidence="6 7">
    <name type="scientific">Actinomadura algeriensis</name>
    <dbReference type="NCBI Taxonomy" id="1679523"/>
    <lineage>
        <taxon>Bacteria</taxon>
        <taxon>Bacillati</taxon>
        <taxon>Actinomycetota</taxon>
        <taxon>Actinomycetes</taxon>
        <taxon>Streptosporangiales</taxon>
        <taxon>Thermomonosporaceae</taxon>
        <taxon>Actinomadura</taxon>
    </lineage>
</organism>
<dbReference type="SUPFAM" id="SSF51735">
    <property type="entry name" value="NAD(P)-binding Rossmann-fold domains"/>
    <property type="match status" value="1"/>
</dbReference>
<sequence length="524" mass="55081">MVQDAERWARDVRTIRVIGAGAMGRGIAQLAAAGGVTVELADVRMEAVRDAVEYVSGMFDRLVAKGRMGAADAAAAKERLRPVGEPLTPFGECDLVVEAVREDMDTKRELFAALEKAVPAKTVLATNTSSLPVTAIAAPLADPSRLAGLHFFNPVPLMRLVEVIAGARTAGWIPDALAALVRRLGHEPVHAPDAPGFLVNHAGRGLVTETMQILSEGAAEPVDVDRIARDVLGLKMGPCELLDLTGLDVSHPVMESVWTGFYTEPRLRPSRVGRARMEAGLLGRKTGEGFYPYVDGVKREPAEAAAPADAERRPVWIHEGDADRGPGARETLGALLSAAGVEVEQADGPSGRAIVLVTPYGEPGGAVAVQDGLPLERTLSVDPLGGFFTRLTLGVHPAVDRDAGRSALAALAATGRPVSVVRDGPAPVAQRLLASIVNVACGIAEQDLARPADIDTAVRLGLGYPRGPLEWGDHVGAEIVLDILEGLSMGTGDPRYRPSTWLTERAGLGLPLTETGTRPADLTG</sequence>
<dbReference type="EC" id="1.1.1.157" evidence="6"/>
<evidence type="ECO:0000313" key="7">
    <source>
        <dbReference type="Proteomes" id="UP000627838"/>
    </source>
</evidence>
<feature type="domain" description="3-hydroxyacyl-CoA dehydrogenase C-terminal" evidence="4">
    <location>
        <begin position="196"/>
        <end position="293"/>
    </location>
</feature>
<dbReference type="InterPro" id="IPR036291">
    <property type="entry name" value="NAD(P)-bd_dom_sf"/>
</dbReference>
<name>A0ABR9JPM6_9ACTN</name>
<dbReference type="Gene3D" id="3.40.50.720">
    <property type="entry name" value="NAD(P)-binding Rossmann-like Domain"/>
    <property type="match status" value="1"/>
</dbReference>
<gene>
    <name evidence="6" type="ORF">H4W34_001883</name>
</gene>
<dbReference type="GO" id="GO:0008691">
    <property type="term" value="F:3-hydroxybutyryl-CoA dehydrogenase activity"/>
    <property type="evidence" value="ECO:0007669"/>
    <property type="project" value="UniProtKB-EC"/>
</dbReference>
<reference evidence="6 7" key="1">
    <citation type="submission" date="2020-10" db="EMBL/GenBank/DDBJ databases">
        <title>Sequencing the genomes of 1000 actinobacteria strains.</title>
        <authorList>
            <person name="Klenk H.-P."/>
        </authorList>
    </citation>
    <scope>NUCLEOTIDE SEQUENCE [LARGE SCALE GENOMIC DNA]</scope>
    <source>
        <strain evidence="6 7">DSM 46744</strain>
    </source>
</reference>
<evidence type="ECO:0000256" key="3">
    <source>
        <dbReference type="ARBA" id="ARBA00023002"/>
    </source>
</evidence>
<dbReference type="PANTHER" id="PTHR48075">
    <property type="entry name" value="3-HYDROXYACYL-COA DEHYDROGENASE FAMILY PROTEIN"/>
    <property type="match status" value="1"/>
</dbReference>
<evidence type="ECO:0000259" key="5">
    <source>
        <dbReference type="Pfam" id="PF02737"/>
    </source>
</evidence>
<dbReference type="InterPro" id="IPR008927">
    <property type="entry name" value="6-PGluconate_DH-like_C_sf"/>
</dbReference>
<dbReference type="EMBL" id="JADBDZ010000001">
    <property type="protein sequence ID" value="MBE1532050.1"/>
    <property type="molecule type" value="Genomic_DNA"/>
</dbReference>
<comment type="similarity">
    <text evidence="2">Belongs to the 3-hydroxyacyl-CoA dehydrogenase family.</text>
</comment>
<comment type="pathway">
    <text evidence="1">Lipid metabolism; butanoate metabolism.</text>
</comment>